<keyword evidence="2" id="KW-1185">Reference proteome</keyword>
<dbReference type="EMBL" id="BPVZ01000130">
    <property type="protein sequence ID" value="GKV38678.1"/>
    <property type="molecule type" value="Genomic_DNA"/>
</dbReference>
<name>A0AAV5LMN3_9ROSI</name>
<dbReference type="Proteomes" id="UP001054252">
    <property type="component" value="Unassembled WGS sequence"/>
</dbReference>
<comment type="caution">
    <text evidence="1">The sequence shown here is derived from an EMBL/GenBank/DDBJ whole genome shotgun (WGS) entry which is preliminary data.</text>
</comment>
<gene>
    <name evidence="1" type="ORF">SLEP1_g46567</name>
</gene>
<dbReference type="AlphaFoldDB" id="A0AAV5LMN3"/>
<organism evidence="1 2">
    <name type="scientific">Rubroshorea leprosula</name>
    <dbReference type="NCBI Taxonomy" id="152421"/>
    <lineage>
        <taxon>Eukaryota</taxon>
        <taxon>Viridiplantae</taxon>
        <taxon>Streptophyta</taxon>
        <taxon>Embryophyta</taxon>
        <taxon>Tracheophyta</taxon>
        <taxon>Spermatophyta</taxon>
        <taxon>Magnoliopsida</taxon>
        <taxon>eudicotyledons</taxon>
        <taxon>Gunneridae</taxon>
        <taxon>Pentapetalae</taxon>
        <taxon>rosids</taxon>
        <taxon>malvids</taxon>
        <taxon>Malvales</taxon>
        <taxon>Dipterocarpaceae</taxon>
        <taxon>Rubroshorea</taxon>
    </lineage>
</organism>
<evidence type="ECO:0000313" key="2">
    <source>
        <dbReference type="Proteomes" id="UP001054252"/>
    </source>
</evidence>
<accession>A0AAV5LMN3</accession>
<protein>
    <submittedName>
        <fullName evidence="1">Uncharacterized protein</fullName>
    </submittedName>
</protein>
<sequence length="56" mass="6367">MQPLEYFLKNGTGLKKMTISFGCRSWDSRLKSKVDDVFNELSMLPRGSAACQIVLR</sequence>
<evidence type="ECO:0000313" key="1">
    <source>
        <dbReference type="EMBL" id="GKV38678.1"/>
    </source>
</evidence>
<proteinExistence type="predicted"/>
<reference evidence="1 2" key="1">
    <citation type="journal article" date="2021" name="Commun. Biol.">
        <title>The genome of Shorea leprosula (Dipterocarpaceae) highlights the ecological relevance of drought in aseasonal tropical rainforests.</title>
        <authorList>
            <person name="Ng K.K.S."/>
            <person name="Kobayashi M.J."/>
            <person name="Fawcett J.A."/>
            <person name="Hatakeyama M."/>
            <person name="Paape T."/>
            <person name="Ng C.H."/>
            <person name="Ang C.C."/>
            <person name="Tnah L.H."/>
            <person name="Lee C.T."/>
            <person name="Nishiyama T."/>
            <person name="Sese J."/>
            <person name="O'Brien M.J."/>
            <person name="Copetti D."/>
            <person name="Mohd Noor M.I."/>
            <person name="Ong R.C."/>
            <person name="Putra M."/>
            <person name="Sireger I.Z."/>
            <person name="Indrioko S."/>
            <person name="Kosugi Y."/>
            <person name="Izuno A."/>
            <person name="Isagi Y."/>
            <person name="Lee S.L."/>
            <person name="Shimizu K.K."/>
        </authorList>
    </citation>
    <scope>NUCLEOTIDE SEQUENCE [LARGE SCALE GENOMIC DNA]</scope>
    <source>
        <strain evidence="1">214</strain>
    </source>
</reference>